<keyword evidence="4 11" id="KW-0812">Transmembrane</keyword>
<accession>B4NAI8</accession>
<feature type="transmembrane region" description="Helical" evidence="11">
    <location>
        <begin position="500"/>
        <end position="519"/>
    </location>
</feature>
<dbReference type="GO" id="GO:0005886">
    <property type="term" value="C:plasma membrane"/>
    <property type="evidence" value="ECO:0007669"/>
    <property type="project" value="UniProtKB-SubCell"/>
</dbReference>
<keyword evidence="8" id="KW-0675">Receptor</keyword>
<comment type="subcellular location">
    <subcellularLocation>
        <location evidence="1">Cell membrane</location>
        <topology evidence="1">Multi-pass membrane protein</topology>
    </subcellularLocation>
</comment>
<evidence type="ECO:0000256" key="1">
    <source>
        <dbReference type="ARBA" id="ARBA00004651"/>
    </source>
</evidence>
<dbReference type="InterPro" id="IPR004117">
    <property type="entry name" value="7tm6_olfct_rcpt"/>
</dbReference>
<dbReference type="EMBL" id="CH964232">
    <property type="protein sequence ID" value="EDW80802.2"/>
    <property type="molecule type" value="Genomic_DNA"/>
</dbReference>
<feature type="transmembrane region" description="Helical" evidence="11">
    <location>
        <begin position="267"/>
        <end position="290"/>
    </location>
</feature>
<organism evidence="12 13">
    <name type="scientific">Drosophila willistoni</name>
    <name type="common">Fruit fly</name>
    <dbReference type="NCBI Taxonomy" id="7260"/>
    <lineage>
        <taxon>Eukaryota</taxon>
        <taxon>Metazoa</taxon>
        <taxon>Ecdysozoa</taxon>
        <taxon>Arthropoda</taxon>
        <taxon>Hexapoda</taxon>
        <taxon>Insecta</taxon>
        <taxon>Pterygota</taxon>
        <taxon>Neoptera</taxon>
        <taxon>Endopterygota</taxon>
        <taxon>Diptera</taxon>
        <taxon>Brachycera</taxon>
        <taxon>Muscomorpha</taxon>
        <taxon>Ephydroidea</taxon>
        <taxon>Drosophilidae</taxon>
        <taxon>Drosophila</taxon>
        <taxon>Sophophora</taxon>
    </lineage>
</organism>
<dbReference type="eggNOG" id="ENOG502TBU8">
    <property type="taxonomic scope" value="Eukaryota"/>
</dbReference>
<keyword evidence="7 11" id="KW-0472">Membrane</keyword>
<evidence type="ECO:0000256" key="9">
    <source>
        <dbReference type="ARBA" id="ARBA00023224"/>
    </source>
</evidence>
<evidence type="ECO:0000256" key="8">
    <source>
        <dbReference type="ARBA" id="ARBA00023170"/>
    </source>
</evidence>
<dbReference type="FunCoup" id="B4NAI8">
    <property type="interactions" value="15"/>
</dbReference>
<keyword evidence="5" id="KW-0552">Olfaction</keyword>
<evidence type="ECO:0000256" key="2">
    <source>
        <dbReference type="ARBA" id="ARBA00022475"/>
    </source>
</evidence>
<proteinExistence type="predicted"/>
<feature type="transmembrane region" description="Helical" evidence="11">
    <location>
        <begin position="615"/>
        <end position="633"/>
    </location>
</feature>
<dbReference type="GO" id="GO:0004984">
    <property type="term" value="F:olfactory receptor activity"/>
    <property type="evidence" value="ECO:0007669"/>
    <property type="project" value="InterPro"/>
</dbReference>
<evidence type="ECO:0000313" key="13">
    <source>
        <dbReference type="Proteomes" id="UP000007798"/>
    </source>
</evidence>
<dbReference type="PANTHER" id="PTHR21137">
    <property type="entry name" value="ODORANT RECEPTOR"/>
    <property type="match status" value="1"/>
</dbReference>
<feature type="transmembrane region" description="Helical" evidence="11">
    <location>
        <begin position="40"/>
        <end position="62"/>
    </location>
</feature>
<evidence type="ECO:0000256" key="4">
    <source>
        <dbReference type="ARBA" id="ARBA00022692"/>
    </source>
</evidence>
<keyword evidence="6 11" id="KW-1133">Transmembrane helix</keyword>
<evidence type="ECO:0000256" key="10">
    <source>
        <dbReference type="ARBA" id="ARBA00038679"/>
    </source>
</evidence>
<keyword evidence="2" id="KW-1003">Cell membrane</keyword>
<evidence type="ECO:0000256" key="11">
    <source>
        <dbReference type="SAM" id="Phobius"/>
    </source>
</evidence>
<dbReference type="AlphaFoldDB" id="B4NAI8"/>
<dbReference type="Proteomes" id="UP000007798">
    <property type="component" value="Unassembled WGS sequence"/>
</dbReference>
<feature type="transmembrane region" description="Helical" evidence="11">
    <location>
        <begin position="450"/>
        <end position="476"/>
    </location>
</feature>
<feature type="transmembrane region" description="Helical" evidence="11">
    <location>
        <begin position="588"/>
        <end position="609"/>
    </location>
</feature>
<gene>
    <name evidence="12" type="primary">Dwil\GK11370</name>
    <name evidence="12" type="ORF">Dwil_GK11370</name>
</gene>
<dbReference type="GO" id="GO:0005549">
    <property type="term" value="F:odorant binding"/>
    <property type="evidence" value="ECO:0007669"/>
    <property type="project" value="InterPro"/>
</dbReference>
<comment type="subunit">
    <text evidence="10">Interacts with Orco. Complexes exist early in the endomembrane system in olfactory sensory neurons (OSNs), coupling these complexes to the conserved ciliary trafficking pathway.</text>
</comment>
<keyword evidence="3" id="KW-0716">Sensory transduction</keyword>
<evidence type="ECO:0000256" key="7">
    <source>
        <dbReference type="ARBA" id="ARBA00023136"/>
    </source>
</evidence>
<feature type="transmembrane region" description="Helical" evidence="11">
    <location>
        <begin position="302"/>
        <end position="320"/>
    </location>
</feature>
<dbReference type="InParanoid" id="B4NAI8"/>
<dbReference type="PANTHER" id="PTHR21137:SF44">
    <property type="entry name" value="ODORANT RECEPTOR 13A-RELATED"/>
    <property type="match status" value="1"/>
</dbReference>
<evidence type="ECO:0008006" key="14">
    <source>
        <dbReference type="Google" id="ProtNLM"/>
    </source>
</evidence>
<keyword evidence="9" id="KW-0807">Transducer</keyword>
<dbReference type="Pfam" id="PF02949">
    <property type="entry name" value="7tm_6"/>
    <property type="match status" value="2"/>
</dbReference>
<dbReference type="GO" id="GO:0007165">
    <property type="term" value="P:signal transduction"/>
    <property type="evidence" value="ECO:0007669"/>
    <property type="project" value="UniProtKB-KW"/>
</dbReference>
<feature type="transmembrane region" description="Helical" evidence="11">
    <location>
        <begin position="131"/>
        <end position="159"/>
    </location>
</feature>
<sequence>METVHYSYEDFIRIPAQVHRLMGYNILDLPRRACVKWLMLFYRFLCISSHIICVIFMIYRIYEGTSINTIQLLMRYGTLVTYVIHSDTKFATSQQKEDIKRLSRNLSELYPKDTAERCNYRVNDFYWSRPLIVMISTYIISSAMVVVGPLLQAAFLYFYNDDKHFLYLHCYEYFIIDPNDEKAVYQYVCAYILEWLHSTHMVISNVATDLWLVCFQVQICMHFKYIGQTLAEYQPHWQNDVQDRKFLAKIIEKHNCLIVLQNDLNSIFGGSLLLSLLSTAGVLCTVGLYIRMGGLNLESVSYIMFMTTSSMQLFLVCYYGDLINVLSQYMGYAAYTHSWYEASIGYKKYLLIIIVRAQQSVELSAWGYLTVSLDTFKQAKKQIEWDLKVLMKYVCVITYWINSDLKFFTTLQHNSIKRLNAKLEALYPKTMEERMVYHVNKFYWPRPLIFFIRTFFATTILVVFEPLLTSVLKYFLSPGSEFLYRHYYPFFHFDPQRHTMWRYIAIYFLEFFHASHVAVYQMGADLWLVCFQMQICMQLSYINRALLSFEPHRHHDYTDRKLLANLVAKHNELFDLQKDLNKIFGGSLLFTLLTTASFICALGVYIQVGGFDNEGIILCAFTVITILQLYLICHYGQMVNTLSTSIANAAYSNNWFDASLSCKKNLQLIAIRAQRPVELSALGYLPLSLETFKELMSLTYRFFALVRQLIE</sequence>
<evidence type="ECO:0000313" key="12">
    <source>
        <dbReference type="EMBL" id="EDW80802.2"/>
    </source>
</evidence>
<dbReference type="OrthoDB" id="8185860at2759"/>
<keyword evidence="13" id="KW-1185">Reference proteome</keyword>
<dbReference type="HOGENOM" id="CLU_033399_0_0_1"/>
<reference evidence="12 13" key="1">
    <citation type="journal article" date="2007" name="Nature">
        <title>Evolution of genes and genomes on the Drosophila phylogeny.</title>
        <authorList>
            <consortium name="Drosophila 12 Genomes Consortium"/>
            <person name="Clark A.G."/>
            <person name="Eisen M.B."/>
            <person name="Smith D.R."/>
            <person name="Bergman C.M."/>
            <person name="Oliver B."/>
            <person name="Markow T.A."/>
            <person name="Kaufman T.C."/>
            <person name="Kellis M."/>
            <person name="Gelbart W."/>
            <person name="Iyer V.N."/>
            <person name="Pollard D.A."/>
            <person name="Sackton T.B."/>
            <person name="Larracuente A.M."/>
            <person name="Singh N.D."/>
            <person name="Abad J.P."/>
            <person name="Abt D.N."/>
            <person name="Adryan B."/>
            <person name="Aguade M."/>
            <person name="Akashi H."/>
            <person name="Anderson W.W."/>
            <person name="Aquadro C.F."/>
            <person name="Ardell D.H."/>
            <person name="Arguello R."/>
            <person name="Artieri C.G."/>
            <person name="Barbash D.A."/>
            <person name="Barker D."/>
            <person name="Barsanti P."/>
            <person name="Batterham P."/>
            <person name="Batzoglou S."/>
            <person name="Begun D."/>
            <person name="Bhutkar A."/>
            <person name="Blanco E."/>
            <person name="Bosak S.A."/>
            <person name="Bradley R.K."/>
            <person name="Brand A.D."/>
            <person name="Brent M.R."/>
            <person name="Brooks A.N."/>
            <person name="Brown R.H."/>
            <person name="Butlin R.K."/>
            <person name="Caggese C."/>
            <person name="Calvi B.R."/>
            <person name="Bernardo de Carvalho A."/>
            <person name="Caspi A."/>
            <person name="Castrezana S."/>
            <person name="Celniker S.E."/>
            <person name="Chang J.L."/>
            <person name="Chapple C."/>
            <person name="Chatterji S."/>
            <person name="Chinwalla A."/>
            <person name="Civetta A."/>
            <person name="Clifton S.W."/>
            <person name="Comeron J.M."/>
            <person name="Costello J.C."/>
            <person name="Coyne J.A."/>
            <person name="Daub J."/>
            <person name="David R.G."/>
            <person name="Delcher A.L."/>
            <person name="Delehaunty K."/>
            <person name="Do C.B."/>
            <person name="Ebling H."/>
            <person name="Edwards K."/>
            <person name="Eickbush T."/>
            <person name="Evans J.D."/>
            <person name="Filipski A."/>
            <person name="Findeiss S."/>
            <person name="Freyhult E."/>
            <person name="Fulton L."/>
            <person name="Fulton R."/>
            <person name="Garcia A.C."/>
            <person name="Gardiner A."/>
            <person name="Garfield D.A."/>
            <person name="Garvin B.E."/>
            <person name="Gibson G."/>
            <person name="Gilbert D."/>
            <person name="Gnerre S."/>
            <person name="Godfrey J."/>
            <person name="Good R."/>
            <person name="Gotea V."/>
            <person name="Gravely B."/>
            <person name="Greenberg A.J."/>
            <person name="Griffiths-Jones S."/>
            <person name="Gross S."/>
            <person name="Guigo R."/>
            <person name="Gustafson E.A."/>
            <person name="Haerty W."/>
            <person name="Hahn M.W."/>
            <person name="Halligan D.L."/>
            <person name="Halpern A.L."/>
            <person name="Halter G.M."/>
            <person name="Han M.V."/>
            <person name="Heger A."/>
            <person name="Hillier L."/>
            <person name="Hinrichs A.S."/>
            <person name="Holmes I."/>
            <person name="Hoskins R.A."/>
            <person name="Hubisz M.J."/>
            <person name="Hultmark D."/>
            <person name="Huntley M.A."/>
            <person name="Jaffe D.B."/>
            <person name="Jagadeeshan S."/>
            <person name="Jeck W.R."/>
            <person name="Johnson J."/>
            <person name="Jones C.D."/>
            <person name="Jordan W.C."/>
            <person name="Karpen G.H."/>
            <person name="Kataoka E."/>
            <person name="Keightley P.D."/>
            <person name="Kheradpour P."/>
            <person name="Kirkness E.F."/>
            <person name="Koerich L.B."/>
            <person name="Kristiansen K."/>
            <person name="Kudrna D."/>
            <person name="Kulathinal R.J."/>
            <person name="Kumar S."/>
            <person name="Kwok R."/>
            <person name="Lander E."/>
            <person name="Langley C.H."/>
            <person name="Lapoint R."/>
            <person name="Lazzaro B.P."/>
            <person name="Lee S.J."/>
            <person name="Levesque L."/>
            <person name="Li R."/>
            <person name="Lin C.F."/>
            <person name="Lin M.F."/>
            <person name="Lindblad-Toh K."/>
            <person name="Llopart A."/>
            <person name="Long M."/>
            <person name="Low L."/>
            <person name="Lozovsky E."/>
            <person name="Lu J."/>
            <person name="Luo M."/>
            <person name="Machado C.A."/>
            <person name="Makalowski W."/>
            <person name="Marzo M."/>
            <person name="Matsuda M."/>
            <person name="Matzkin L."/>
            <person name="McAllister B."/>
            <person name="McBride C.S."/>
            <person name="McKernan B."/>
            <person name="McKernan K."/>
            <person name="Mendez-Lago M."/>
            <person name="Minx P."/>
            <person name="Mollenhauer M.U."/>
            <person name="Montooth K."/>
            <person name="Mount S.M."/>
            <person name="Mu X."/>
            <person name="Myers E."/>
            <person name="Negre B."/>
            <person name="Newfeld S."/>
            <person name="Nielsen R."/>
            <person name="Noor M.A."/>
            <person name="O'Grady P."/>
            <person name="Pachter L."/>
            <person name="Papaceit M."/>
            <person name="Parisi M.J."/>
            <person name="Parisi M."/>
            <person name="Parts L."/>
            <person name="Pedersen J.S."/>
            <person name="Pesole G."/>
            <person name="Phillippy A.M."/>
            <person name="Ponting C.P."/>
            <person name="Pop M."/>
            <person name="Porcelli D."/>
            <person name="Powell J.R."/>
            <person name="Prohaska S."/>
            <person name="Pruitt K."/>
            <person name="Puig M."/>
            <person name="Quesneville H."/>
            <person name="Ram K.R."/>
            <person name="Rand D."/>
            <person name="Rasmussen M.D."/>
            <person name="Reed L.K."/>
            <person name="Reenan R."/>
            <person name="Reily A."/>
            <person name="Remington K.A."/>
            <person name="Rieger T.T."/>
            <person name="Ritchie M.G."/>
            <person name="Robin C."/>
            <person name="Rogers Y.H."/>
            <person name="Rohde C."/>
            <person name="Rozas J."/>
            <person name="Rubenfield M.J."/>
            <person name="Ruiz A."/>
            <person name="Russo S."/>
            <person name="Salzberg S.L."/>
            <person name="Sanchez-Gracia A."/>
            <person name="Saranga D.J."/>
            <person name="Sato H."/>
            <person name="Schaeffer S.W."/>
            <person name="Schatz M.C."/>
            <person name="Schlenke T."/>
            <person name="Schwartz R."/>
            <person name="Segarra C."/>
            <person name="Singh R.S."/>
            <person name="Sirot L."/>
            <person name="Sirota M."/>
            <person name="Sisneros N.B."/>
            <person name="Smith C.D."/>
            <person name="Smith T.F."/>
            <person name="Spieth J."/>
            <person name="Stage D.E."/>
            <person name="Stark A."/>
            <person name="Stephan W."/>
            <person name="Strausberg R.L."/>
            <person name="Strempel S."/>
            <person name="Sturgill D."/>
            <person name="Sutton G."/>
            <person name="Sutton G.G."/>
            <person name="Tao W."/>
            <person name="Teichmann S."/>
            <person name="Tobari Y.N."/>
            <person name="Tomimura Y."/>
            <person name="Tsolas J.M."/>
            <person name="Valente V.L."/>
            <person name="Venter E."/>
            <person name="Venter J.C."/>
            <person name="Vicario S."/>
            <person name="Vieira F.G."/>
            <person name="Vilella A.J."/>
            <person name="Villasante A."/>
            <person name="Walenz B."/>
            <person name="Wang J."/>
            <person name="Wasserman M."/>
            <person name="Watts T."/>
            <person name="Wilson D."/>
            <person name="Wilson R.K."/>
            <person name="Wing R.A."/>
            <person name="Wolfner M.F."/>
            <person name="Wong A."/>
            <person name="Wong G.K."/>
            <person name="Wu C.I."/>
            <person name="Wu G."/>
            <person name="Yamamoto D."/>
            <person name="Yang H.P."/>
            <person name="Yang S.P."/>
            <person name="Yorke J.A."/>
            <person name="Yoshida K."/>
            <person name="Zdobnov E."/>
            <person name="Zhang P."/>
            <person name="Zhang Y."/>
            <person name="Zimin A.V."/>
            <person name="Baldwin J."/>
            <person name="Abdouelleil A."/>
            <person name="Abdulkadir J."/>
            <person name="Abebe A."/>
            <person name="Abera B."/>
            <person name="Abreu J."/>
            <person name="Acer S.C."/>
            <person name="Aftuck L."/>
            <person name="Alexander A."/>
            <person name="An P."/>
            <person name="Anderson E."/>
            <person name="Anderson S."/>
            <person name="Arachi H."/>
            <person name="Azer M."/>
            <person name="Bachantsang P."/>
            <person name="Barry A."/>
            <person name="Bayul T."/>
            <person name="Berlin A."/>
            <person name="Bessette D."/>
            <person name="Bloom T."/>
            <person name="Blye J."/>
            <person name="Boguslavskiy L."/>
            <person name="Bonnet C."/>
            <person name="Boukhgalter B."/>
            <person name="Bourzgui I."/>
            <person name="Brown A."/>
            <person name="Cahill P."/>
            <person name="Channer S."/>
            <person name="Cheshatsang Y."/>
            <person name="Chuda L."/>
            <person name="Citroen M."/>
            <person name="Collymore A."/>
            <person name="Cooke P."/>
            <person name="Costello M."/>
            <person name="D'Aco K."/>
            <person name="Daza R."/>
            <person name="De Haan G."/>
            <person name="DeGray S."/>
            <person name="DeMaso C."/>
            <person name="Dhargay N."/>
            <person name="Dooley K."/>
            <person name="Dooley E."/>
            <person name="Doricent M."/>
            <person name="Dorje P."/>
            <person name="Dorjee K."/>
            <person name="Dupes A."/>
            <person name="Elong R."/>
            <person name="Falk J."/>
            <person name="Farina A."/>
            <person name="Faro S."/>
            <person name="Ferguson D."/>
            <person name="Fisher S."/>
            <person name="Foley C.D."/>
            <person name="Franke A."/>
            <person name="Friedrich D."/>
            <person name="Gadbois L."/>
            <person name="Gearin G."/>
            <person name="Gearin C.R."/>
            <person name="Giannoukos G."/>
            <person name="Goode T."/>
            <person name="Graham J."/>
            <person name="Grandbois E."/>
            <person name="Grewal S."/>
            <person name="Gyaltsen K."/>
            <person name="Hafez N."/>
            <person name="Hagos B."/>
            <person name="Hall J."/>
            <person name="Henson C."/>
            <person name="Hollinger A."/>
            <person name="Honan T."/>
            <person name="Huard M.D."/>
            <person name="Hughes L."/>
            <person name="Hurhula B."/>
            <person name="Husby M.E."/>
            <person name="Kamat A."/>
            <person name="Kanga B."/>
            <person name="Kashin S."/>
            <person name="Khazanovich D."/>
            <person name="Kisner P."/>
            <person name="Lance K."/>
            <person name="Lara M."/>
            <person name="Lee W."/>
            <person name="Lennon N."/>
            <person name="Letendre F."/>
            <person name="LeVine R."/>
            <person name="Lipovsky A."/>
            <person name="Liu X."/>
            <person name="Liu J."/>
            <person name="Liu S."/>
            <person name="Lokyitsang T."/>
            <person name="Lokyitsang Y."/>
            <person name="Lubonja R."/>
            <person name="Lui A."/>
            <person name="MacDonald P."/>
            <person name="Magnisalis V."/>
            <person name="Maru K."/>
            <person name="Matthews C."/>
            <person name="McCusker W."/>
            <person name="McDonough S."/>
            <person name="Mehta T."/>
            <person name="Meldrim J."/>
            <person name="Meneus L."/>
            <person name="Mihai O."/>
            <person name="Mihalev A."/>
            <person name="Mihova T."/>
            <person name="Mittelman R."/>
            <person name="Mlenga V."/>
            <person name="Montmayeur A."/>
            <person name="Mulrain L."/>
            <person name="Navidi A."/>
            <person name="Naylor J."/>
            <person name="Negash T."/>
            <person name="Nguyen T."/>
            <person name="Nguyen N."/>
            <person name="Nicol R."/>
            <person name="Norbu C."/>
            <person name="Norbu N."/>
            <person name="Novod N."/>
            <person name="O'Neill B."/>
            <person name="Osman S."/>
            <person name="Markiewicz E."/>
            <person name="Oyono O.L."/>
            <person name="Patti C."/>
            <person name="Phunkhang P."/>
            <person name="Pierre F."/>
            <person name="Priest M."/>
            <person name="Raghuraman S."/>
            <person name="Rege F."/>
            <person name="Reyes R."/>
            <person name="Rise C."/>
            <person name="Rogov P."/>
            <person name="Ross K."/>
            <person name="Ryan E."/>
            <person name="Settipalli S."/>
            <person name="Shea T."/>
            <person name="Sherpa N."/>
            <person name="Shi L."/>
            <person name="Shih D."/>
            <person name="Sparrow T."/>
            <person name="Spaulding J."/>
            <person name="Stalker J."/>
            <person name="Stange-Thomann N."/>
            <person name="Stavropoulos S."/>
            <person name="Stone C."/>
            <person name="Strader C."/>
            <person name="Tesfaye S."/>
            <person name="Thomson T."/>
            <person name="Thoulutsang Y."/>
            <person name="Thoulutsang D."/>
            <person name="Topham K."/>
            <person name="Topping I."/>
            <person name="Tsamla T."/>
            <person name="Vassiliev H."/>
            <person name="Vo A."/>
            <person name="Wangchuk T."/>
            <person name="Wangdi T."/>
            <person name="Weiand M."/>
            <person name="Wilkinson J."/>
            <person name="Wilson A."/>
            <person name="Yadav S."/>
            <person name="Young G."/>
            <person name="Yu Q."/>
            <person name="Zembek L."/>
            <person name="Zhong D."/>
            <person name="Zimmer A."/>
            <person name="Zwirko Z."/>
            <person name="Jaffe D.B."/>
            <person name="Alvarez P."/>
            <person name="Brockman W."/>
            <person name="Butler J."/>
            <person name="Chin C."/>
            <person name="Gnerre S."/>
            <person name="Grabherr M."/>
            <person name="Kleber M."/>
            <person name="Mauceli E."/>
            <person name="MacCallum I."/>
        </authorList>
    </citation>
    <scope>NUCLEOTIDE SEQUENCE [LARGE SCALE GENOMIC DNA]</scope>
    <source>
        <strain evidence="13">Tucson 14030-0811.24</strain>
    </source>
</reference>
<protein>
    <recommendedName>
        <fullName evidence="14">Odorant receptor</fullName>
    </recommendedName>
</protein>
<name>B4NAI8_DROWI</name>
<evidence type="ECO:0000256" key="3">
    <source>
        <dbReference type="ARBA" id="ARBA00022606"/>
    </source>
</evidence>
<evidence type="ECO:0000256" key="6">
    <source>
        <dbReference type="ARBA" id="ARBA00022989"/>
    </source>
</evidence>
<evidence type="ECO:0000256" key="5">
    <source>
        <dbReference type="ARBA" id="ARBA00022725"/>
    </source>
</evidence>